<dbReference type="InterPro" id="IPR036388">
    <property type="entry name" value="WH-like_DNA-bd_sf"/>
</dbReference>
<sequence length="317" mass="35691">MRQAIGSDTGPDAVRMYLNEIGQVDLLNADDEKRLGRAIKDGLVADAQLKRGMGTLGVRDRRALQRTVTEGVKAKEHMVRANLRLVVSIARRYDRKELQLADLIQEGNIGLMHAADKYDYEKGFKFSTYATWWIRQSMTRAMADQGRNIRIPGHMMEIVNRVHRAERELAAELERDPTPDEVAVRTQMSVEKLLDVMQLALSTTSLDAPVGSDSDDLTVGDTIASGDATNDPSESTERRQLGEAVERTLSDLPERDQDIVSMRFGIGKYAGQPHTLEDVAKKMNVTRERVRQIEQKTLARLRHPHNSANLRAYLDDN</sequence>
<comment type="caution">
    <text evidence="10">The sequence shown here is derived from an EMBL/GenBank/DDBJ whole genome shotgun (WGS) entry which is preliminary data.</text>
</comment>
<accession>A0A0R2QGH6</accession>
<dbReference type="Gene3D" id="1.20.120.1810">
    <property type="match status" value="1"/>
</dbReference>
<dbReference type="InterPro" id="IPR013325">
    <property type="entry name" value="RNA_pol_sigma_r2"/>
</dbReference>
<evidence type="ECO:0000259" key="8">
    <source>
        <dbReference type="PROSITE" id="PS00715"/>
    </source>
</evidence>
<dbReference type="Pfam" id="PF04545">
    <property type="entry name" value="Sigma70_r4"/>
    <property type="match status" value="1"/>
</dbReference>
<evidence type="ECO:0000313" key="10">
    <source>
        <dbReference type="EMBL" id="KRO49455.1"/>
    </source>
</evidence>
<reference evidence="10 11" key="1">
    <citation type="submission" date="2015-10" db="EMBL/GenBank/DDBJ databases">
        <title>Metagenome-Assembled Genomes uncover a global brackish microbiome.</title>
        <authorList>
            <person name="Hugerth L.W."/>
            <person name="Larsson J."/>
            <person name="Alneberg J."/>
            <person name="Lindh M.V."/>
            <person name="Legrand C."/>
            <person name="Pinhassi J."/>
            <person name="Andersson A.F."/>
        </authorList>
    </citation>
    <scope>NUCLEOTIDE SEQUENCE [LARGE SCALE GENOMIC DNA]</scope>
    <source>
        <strain evidence="10">BACL6 MAG-120924-bin43</strain>
    </source>
</reference>
<dbReference type="InterPro" id="IPR000943">
    <property type="entry name" value="RNA_pol_sigma70"/>
</dbReference>
<dbReference type="GO" id="GO:0003677">
    <property type="term" value="F:DNA binding"/>
    <property type="evidence" value="ECO:0007669"/>
    <property type="project" value="UniProtKB-KW"/>
</dbReference>
<dbReference type="PANTHER" id="PTHR30603">
    <property type="entry name" value="RNA POLYMERASE SIGMA FACTOR RPO"/>
    <property type="match status" value="1"/>
</dbReference>
<dbReference type="PROSITE" id="PS00715">
    <property type="entry name" value="SIGMA70_1"/>
    <property type="match status" value="1"/>
</dbReference>
<name>A0A0R2QGH6_9ACTN</name>
<dbReference type="InterPro" id="IPR007624">
    <property type="entry name" value="RNA_pol_sigma70_r3"/>
</dbReference>
<organism evidence="10 11">
    <name type="scientific">Acidimicrobiia bacterium BACL6 MAG-120924-bin43</name>
    <dbReference type="NCBI Taxonomy" id="1655583"/>
    <lineage>
        <taxon>Bacteria</taxon>
        <taxon>Bacillati</taxon>
        <taxon>Actinomycetota</taxon>
        <taxon>Acidimicrobiia</taxon>
        <taxon>acIV cluster</taxon>
    </lineage>
</organism>
<dbReference type="InterPro" id="IPR007627">
    <property type="entry name" value="RNA_pol_sigma70_r2"/>
</dbReference>
<dbReference type="AlphaFoldDB" id="A0A0R2QGH6"/>
<dbReference type="SUPFAM" id="SSF88946">
    <property type="entry name" value="Sigma2 domain of RNA polymerase sigma factors"/>
    <property type="match status" value="1"/>
</dbReference>
<dbReference type="Gene3D" id="1.10.10.10">
    <property type="entry name" value="Winged helix-like DNA-binding domain superfamily/Winged helix DNA-binding domain"/>
    <property type="match status" value="2"/>
</dbReference>
<evidence type="ECO:0000313" key="11">
    <source>
        <dbReference type="Proteomes" id="UP000051017"/>
    </source>
</evidence>
<evidence type="ECO:0000256" key="6">
    <source>
        <dbReference type="RuleBase" id="RU362124"/>
    </source>
</evidence>
<keyword evidence="3 6" id="KW-0731">Sigma factor</keyword>
<dbReference type="Pfam" id="PF04539">
    <property type="entry name" value="Sigma70_r3"/>
    <property type="match status" value="1"/>
</dbReference>
<evidence type="ECO:0000256" key="4">
    <source>
        <dbReference type="ARBA" id="ARBA00023125"/>
    </source>
</evidence>
<keyword evidence="5 6" id="KW-0804">Transcription</keyword>
<dbReference type="Pfam" id="PF00140">
    <property type="entry name" value="Sigma70_r1_2"/>
    <property type="match status" value="1"/>
</dbReference>
<evidence type="ECO:0000256" key="1">
    <source>
        <dbReference type="ARBA" id="ARBA00007788"/>
    </source>
</evidence>
<dbReference type="InterPro" id="IPR050239">
    <property type="entry name" value="Sigma-70_RNA_pol_init_factors"/>
</dbReference>
<evidence type="ECO:0000256" key="3">
    <source>
        <dbReference type="ARBA" id="ARBA00023082"/>
    </source>
</evidence>
<keyword evidence="4 6" id="KW-0238">DNA-binding</keyword>
<dbReference type="Proteomes" id="UP000051017">
    <property type="component" value="Unassembled WGS sequence"/>
</dbReference>
<dbReference type="CDD" id="cd06171">
    <property type="entry name" value="Sigma70_r4"/>
    <property type="match status" value="1"/>
</dbReference>
<dbReference type="Gene3D" id="1.10.601.10">
    <property type="entry name" value="RNA Polymerase Primary Sigma Factor"/>
    <property type="match status" value="1"/>
</dbReference>
<dbReference type="InterPro" id="IPR009042">
    <property type="entry name" value="RNA_pol_sigma70_r1_2"/>
</dbReference>
<evidence type="ECO:0000256" key="2">
    <source>
        <dbReference type="ARBA" id="ARBA00023015"/>
    </source>
</evidence>
<dbReference type="GO" id="GO:0016987">
    <property type="term" value="F:sigma factor activity"/>
    <property type="evidence" value="ECO:0007669"/>
    <property type="project" value="UniProtKB-KW"/>
</dbReference>
<dbReference type="PANTHER" id="PTHR30603:SF60">
    <property type="entry name" value="RNA POLYMERASE SIGMA FACTOR RPOD"/>
    <property type="match status" value="1"/>
</dbReference>
<dbReference type="PROSITE" id="PS00716">
    <property type="entry name" value="SIGMA70_2"/>
    <property type="match status" value="1"/>
</dbReference>
<gene>
    <name evidence="10" type="ORF">ABR75_07745</name>
</gene>
<evidence type="ECO:0000256" key="7">
    <source>
        <dbReference type="SAM" id="MobiDB-lite"/>
    </source>
</evidence>
<dbReference type="GO" id="GO:0006352">
    <property type="term" value="P:DNA-templated transcription initiation"/>
    <property type="evidence" value="ECO:0007669"/>
    <property type="project" value="InterPro"/>
</dbReference>
<comment type="similarity">
    <text evidence="1 6">Belongs to the sigma-70 factor family.</text>
</comment>
<feature type="domain" description="RNA polymerase sigma-70" evidence="9">
    <location>
        <begin position="275"/>
        <end position="301"/>
    </location>
</feature>
<protein>
    <recommendedName>
        <fullName evidence="6">RNA polymerase sigma factor</fullName>
    </recommendedName>
</protein>
<comment type="function">
    <text evidence="6">Sigma factors are initiation factors that promote the attachment of RNA polymerase to specific initiation sites and are then released.</text>
</comment>
<dbReference type="EMBL" id="LIBJ01000009">
    <property type="protein sequence ID" value="KRO49455.1"/>
    <property type="molecule type" value="Genomic_DNA"/>
</dbReference>
<keyword evidence="2 6" id="KW-0805">Transcription regulation</keyword>
<evidence type="ECO:0000256" key="5">
    <source>
        <dbReference type="ARBA" id="ARBA00023163"/>
    </source>
</evidence>
<dbReference type="InterPro" id="IPR013324">
    <property type="entry name" value="RNA_pol_sigma_r3/r4-like"/>
</dbReference>
<dbReference type="InterPro" id="IPR007630">
    <property type="entry name" value="RNA_pol_sigma70_r4"/>
</dbReference>
<proteinExistence type="inferred from homology"/>
<dbReference type="NCBIfam" id="TIGR02937">
    <property type="entry name" value="sigma70-ECF"/>
    <property type="match status" value="1"/>
</dbReference>
<dbReference type="PRINTS" id="PR00046">
    <property type="entry name" value="SIGMA70FCT"/>
</dbReference>
<dbReference type="Pfam" id="PF04542">
    <property type="entry name" value="Sigma70_r2"/>
    <property type="match status" value="1"/>
</dbReference>
<feature type="domain" description="RNA polymerase sigma-70" evidence="8">
    <location>
        <begin position="102"/>
        <end position="115"/>
    </location>
</feature>
<evidence type="ECO:0000259" key="9">
    <source>
        <dbReference type="PROSITE" id="PS00716"/>
    </source>
</evidence>
<dbReference type="SUPFAM" id="SSF88659">
    <property type="entry name" value="Sigma3 and sigma4 domains of RNA polymerase sigma factors"/>
    <property type="match status" value="2"/>
</dbReference>
<feature type="region of interest" description="Disordered" evidence="7">
    <location>
        <begin position="207"/>
        <end position="240"/>
    </location>
</feature>
<dbReference type="InterPro" id="IPR014284">
    <property type="entry name" value="RNA_pol_sigma-70_dom"/>
</dbReference>